<dbReference type="AlphaFoldDB" id="A0A212ELU7"/>
<dbReference type="InParanoid" id="A0A212ELU7"/>
<protein>
    <recommendedName>
        <fullName evidence="3">Transcription elongation factor, mitochondrial</fullName>
    </recommendedName>
</protein>
<sequence length="384" mass="43775">MPATSHCVALEAIRDVAALTAADIVCGLGERSCADSARAADPPFCREHEITRVRWRLSAEFKRFYSVEQNYSEIEQEKILEVLNEDQSGLDRYDITKARAKNVAEWVKKNGQIKALADIECIEGFTERNTKKLFKSILEDKPKTQNLSKKIRGQILQPNLSESVRQCCQSVLAVYITASSVCWVFINRSNYELQQWVYHGIDYPEGKKMQITDILNIAWKITNILPRADIYVTKAEATTLRASGNDPGNAKVLAVNLQKAQLVAMIVALINARHLDWNVSEDETKISQKVYFLRPTLPFRLYGTLVGNERVSTEQTIENLLQEVSRNEAKNQVKVPEHLCTMFRQQKDLQKDMLGHCLLMALTFMDICVYRNSDSINKLLKRSE</sequence>
<reference evidence="1 2" key="1">
    <citation type="journal article" date="2011" name="Cell">
        <title>The monarch butterfly genome yields insights into long-distance migration.</title>
        <authorList>
            <person name="Zhan S."/>
            <person name="Merlin C."/>
            <person name="Boore J.L."/>
            <person name="Reppert S.M."/>
        </authorList>
    </citation>
    <scope>NUCLEOTIDE SEQUENCE [LARGE SCALE GENOMIC DNA]</scope>
    <source>
        <strain evidence="1">F-2</strain>
    </source>
</reference>
<evidence type="ECO:0000313" key="1">
    <source>
        <dbReference type="EMBL" id="OWR42464.1"/>
    </source>
</evidence>
<organism evidence="1 2">
    <name type="scientific">Danaus plexippus plexippus</name>
    <dbReference type="NCBI Taxonomy" id="278856"/>
    <lineage>
        <taxon>Eukaryota</taxon>
        <taxon>Metazoa</taxon>
        <taxon>Ecdysozoa</taxon>
        <taxon>Arthropoda</taxon>
        <taxon>Hexapoda</taxon>
        <taxon>Insecta</taxon>
        <taxon>Pterygota</taxon>
        <taxon>Neoptera</taxon>
        <taxon>Endopterygota</taxon>
        <taxon>Lepidoptera</taxon>
        <taxon>Glossata</taxon>
        <taxon>Ditrysia</taxon>
        <taxon>Papilionoidea</taxon>
        <taxon>Nymphalidae</taxon>
        <taxon>Danainae</taxon>
        <taxon>Danaini</taxon>
        <taxon>Danaina</taxon>
        <taxon>Danaus</taxon>
        <taxon>Danaus</taxon>
    </lineage>
</organism>
<proteinExistence type="predicted"/>
<dbReference type="FunCoup" id="A0A212ELU7">
    <property type="interactions" value="90"/>
</dbReference>
<comment type="caution">
    <text evidence="1">The sequence shown here is derived from an EMBL/GenBank/DDBJ whole genome shotgun (WGS) entry which is preliminary data.</text>
</comment>
<evidence type="ECO:0000313" key="2">
    <source>
        <dbReference type="Proteomes" id="UP000007151"/>
    </source>
</evidence>
<dbReference type="PANTHER" id="PTHR21053:SF2">
    <property type="entry name" value="TRANSCRIPTION ELONGATION FACTOR, MITOCHONDRIAL"/>
    <property type="match status" value="1"/>
</dbReference>
<accession>A0A212ELU7</accession>
<dbReference type="GO" id="GO:0030337">
    <property type="term" value="F:DNA polymerase processivity factor activity"/>
    <property type="evidence" value="ECO:0007669"/>
    <property type="project" value="TreeGrafter"/>
</dbReference>
<dbReference type="GO" id="GO:0006392">
    <property type="term" value="P:transcription elongation by mitochondrial RNA polymerase"/>
    <property type="evidence" value="ECO:0007669"/>
    <property type="project" value="InterPro"/>
</dbReference>
<dbReference type="GO" id="GO:0042645">
    <property type="term" value="C:mitochondrial nucleoid"/>
    <property type="evidence" value="ECO:0007669"/>
    <property type="project" value="TreeGrafter"/>
</dbReference>
<dbReference type="Proteomes" id="UP000007151">
    <property type="component" value="Unassembled WGS sequence"/>
</dbReference>
<dbReference type="KEGG" id="dpl:KGM_212937"/>
<dbReference type="InterPro" id="IPR039150">
    <property type="entry name" value="TEFM"/>
</dbReference>
<dbReference type="eggNOG" id="ENOG502S7NE">
    <property type="taxonomic scope" value="Eukaryota"/>
</dbReference>
<dbReference type="EMBL" id="AGBW02013978">
    <property type="protein sequence ID" value="OWR42464.1"/>
    <property type="molecule type" value="Genomic_DNA"/>
</dbReference>
<gene>
    <name evidence="1" type="ORF">KGM_212937</name>
</gene>
<name>A0A212ELU7_DANPL</name>
<keyword evidence="2" id="KW-1185">Reference proteome</keyword>
<dbReference type="PANTHER" id="PTHR21053">
    <property type="entry name" value="TRANSCRIPTION ELONGATION FACTOR, MITOCHONDRIAL"/>
    <property type="match status" value="1"/>
</dbReference>
<evidence type="ECO:0008006" key="3">
    <source>
        <dbReference type="Google" id="ProtNLM"/>
    </source>
</evidence>
<dbReference type="STRING" id="278856.A0A212ELU7"/>